<dbReference type="Proteomes" id="UP000578352">
    <property type="component" value="Unassembled WGS sequence"/>
</dbReference>
<sequence>MAREFLVDALGERVRVTVEGMPDSDAGRLEDQWRRLSTAGEATSALTVAGSPGIGAEVTGRDLDEVAVALRRAINLRAIEATRGELLVLHAAGLADPATGDVIALVGPSGAGKSTAAATLGTALGYVSDETVAVTPGGDVLPFPQPLAFKLPGGGKRVQGPDELGLLRAGPRLRLSCVALLDRTDAVTVPEVEPVGLGEVVADLVGQVNYFDALPRPLSALDALVRRCGGVHVIRYREAADLLGPVRALLGATAGAPLYSRVEADDAVALDSGAAVLAAGRITVLTPLSALLWGLLVVPQPLPRLVAAAEREFGPAPDGGGEAAVRAVLGELADAGLVRPPRSGRHRARD</sequence>
<dbReference type="RefSeq" id="WP_179608053.1">
    <property type="nucleotide sequence ID" value="NZ_BAABEH010000001.1"/>
</dbReference>
<gene>
    <name evidence="1" type="ORF">HNR13_003653</name>
</gene>
<proteinExistence type="predicted"/>
<protein>
    <submittedName>
        <fullName evidence="1">Energy-coupling factor transporter ATP-binding protein EcfA2</fullName>
    </submittedName>
</protein>
<dbReference type="EMBL" id="JACCFL010000001">
    <property type="protein sequence ID" value="NYJ25366.1"/>
    <property type="molecule type" value="Genomic_DNA"/>
</dbReference>
<evidence type="ECO:0000313" key="1">
    <source>
        <dbReference type="EMBL" id="NYJ25366.1"/>
    </source>
</evidence>
<reference evidence="1 2" key="1">
    <citation type="submission" date="2020-07" db="EMBL/GenBank/DDBJ databases">
        <title>Sequencing the genomes of 1000 actinobacteria strains.</title>
        <authorList>
            <person name="Klenk H.-P."/>
        </authorList>
    </citation>
    <scope>NUCLEOTIDE SEQUENCE [LARGE SCALE GENOMIC DNA]</scope>
    <source>
        <strain evidence="1 2">DSM 15165</strain>
    </source>
</reference>
<dbReference type="InterPro" id="IPR027417">
    <property type="entry name" value="P-loop_NTPase"/>
</dbReference>
<name>A0A853CW70_9MICO</name>
<evidence type="ECO:0000313" key="2">
    <source>
        <dbReference type="Proteomes" id="UP000578352"/>
    </source>
</evidence>
<keyword evidence="1" id="KW-0547">Nucleotide-binding</keyword>
<comment type="caution">
    <text evidence="1">The sequence shown here is derived from an EMBL/GenBank/DDBJ whole genome shotgun (WGS) entry which is preliminary data.</text>
</comment>
<organism evidence="1 2">
    <name type="scientific">Leifsonia shinshuensis</name>
    <dbReference type="NCBI Taxonomy" id="150026"/>
    <lineage>
        <taxon>Bacteria</taxon>
        <taxon>Bacillati</taxon>
        <taxon>Actinomycetota</taxon>
        <taxon>Actinomycetes</taxon>
        <taxon>Micrococcales</taxon>
        <taxon>Microbacteriaceae</taxon>
        <taxon>Leifsonia</taxon>
    </lineage>
</organism>
<keyword evidence="1" id="KW-0067">ATP-binding</keyword>
<dbReference type="GO" id="GO:0005524">
    <property type="term" value="F:ATP binding"/>
    <property type="evidence" value="ECO:0007669"/>
    <property type="project" value="UniProtKB-KW"/>
</dbReference>
<dbReference type="SUPFAM" id="SSF52540">
    <property type="entry name" value="P-loop containing nucleoside triphosphate hydrolases"/>
    <property type="match status" value="1"/>
</dbReference>
<dbReference type="AlphaFoldDB" id="A0A853CW70"/>
<dbReference type="SUPFAM" id="SSF53795">
    <property type="entry name" value="PEP carboxykinase-like"/>
    <property type="match status" value="1"/>
</dbReference>
<accession>A0A853CW70</accession>